<name>A0A498IRE6_MALDO</name>
<dbReference type="AlphaFoldDB" id="A0A498IRE6"/>
<evidence type="ECO:0000256" key="1">
    <source>
        <dbReference type="SAM" id="MobiDB-lite"/>
    </source>
</evidence>
<keyword evidence="3" id="KW-1185">Reference proteome</keyword>
<evidence type="ECO:0000313" key="2">
    <source>
        <dbReference type="EMBL" id="RXH83843.1"/>
    </source>
</evidence>
<feature type="compositionally biased region" description="Polar residues" evidence="1">
    <location>
        <begin position="296"/>
        <end position="310"/>
    </location>
</feature>
<comment type="caution">
    <text evidence="2">The sequence shown here is derived from an EMBL/GenBank/DDBJ whole genome shotgun (WGS) entry which is preliminary data.</text>
</comment>
<gene>
    <name evidence="2" type="ORF">DVH24_013088</name>
</gene>
<feature type="region of interest" description="Disordered" evidence="1">
    <location>
        <begin position="272"/>
        <end position="310"/>
    </location>
</feature>
<feature type="compositionally biased region" description="Polar residues" evidence="1">
    <location>
        <begin position="272"/>
        <end position="282"/>
    </location>
</feature>
<organism evidence="2 3">
    <name type="scientific">Malus domestica</name>
    <name type="common">Apple</name>
    <name type="synonym">Pyrus malus</name>
    <dbReference type="NCBI Taxonomy" id="3750"/>
    <lineage>
        <taxon>Eukaryota</taxon>
        <taxon>Viridiplantae</taxon>
        <taxon>Streptophyta</taxon>
        <taxon>Embryophyta</taxon>
        <taxon>Tracheophyta</taxon>
        <taxon>Spermatophyta</taxon>
        <taxon>Magnoliopsida</taxon>
        <taxon>eudicotyledons</taxon>
        <taxon>Gunneridae</taxon>
        <taxon>Pentapetalae</taxon>
        <taxon>rosids</taxon>
        <taxon>fabids</taxon>
        <taxon>Rosales</taxon>
        <taxon>Rosaceae</taxon>
        <taxon>Amygdaloideae</taxon>
        <taxon>Maleae</taxon>
        <taxon>Malus</taxon>
    </lineage>
</organism>
<protein>
    <submittedName>
        <fullName evidence="2">Uncharacterized protein</fullName>
    </submittedName>
</protein>
<dbReference type="EMBL" id="RDQH01000337">
    <property type="protein sequence ID" value="RXH83843.1"/>
    <property type="molecule type" value="Genomic_DNA"/>
</dbReference>
<evidence type="ECO:0000313" key="3">
    <source>
        <dbReference type="Proteomes" id="UP000290289"/>
    </source>
</evidence>
<sequence>MEKLVYASIPFGLHFQCTSSETPPENPSRNCRERNHAVHFATTVTTSQSSGSNDHPPSEKQLMQVGMGQLTLSQFVAASKRNQLNADLSHTICLQKNENNLLQFMQPSFAPASEVSQFCSYNPSSHNQLRDLINLNAIELRGNKEFARTPVSASFPDSNFSFFTWNEPHLYMERSNLSELRSHKVSHPMVNLSAAQQEKNVGSDLSLAARIRTRRDLNKSKYALYTCLKCPCEFVFSENLDAHMSMNSDCPMDHSQFTWYLEHLAGLKLEATSPNSNATASNEDGEKEDMARKQATLLTSSAENQGQPFN</sequence>
<accession>A0A498IRE6</accession>
<proteinExistence type="predicted"/>
<reference evidence="2 3" key="1">
    <citation type="submission" date="2018-10" db="EMBL/GenBank/DDBJ databases">
        <title>A high-quality apple genome assembly.</title>
        <authorList>
            <person name="Hu J."/>
        </authorList>
    </citation>
    <scope>NUCLEOTIDE SEQUENCE [LARGE SCALE GENOMIC DNA]</scope>
    <source>
        <strain evidence="3">cv. HFTH1</strain>
        <tissue evidence="2">Young leaf</tissue>
    </source>
</reference>
<dbReference type="Proteomes" id="UP000290289">
    <property type="component" value="Chromosome 11"/>
</dbReference>